<dbReference type="PROSITE" id="PS51032">
    <property type="entry name" value="AP2_ERF"/>
    <property type="match status" value="1"/>
</dbReference>
<evidence type="ECO:0000256" key="3">
    <source>
        <dbReference type="ARBA" id="ARBA00023125"/>
    </source>
</evidence>
<dbReference type="Gene3D" id="3.30.730.10">
    <property type="entry name" value="AP2/ERF domain"/>
    <property type="match status" value="1"/>
</dbReference>
<name>A0AA38GVR1_TAXCH</name>
<dbReference type="AlphaFoldDB" id="A0AA38GVR1"/>
<dbReference type="PRINTS" id="PR00367">
    <property type="entry name" value="ETHRSPELEMNT"/>
</dbReference>
<dbReference type="InterPro" id="IPR036955">
    <property type="entry name" value="AP2/ERF_dom_sf"/>
</dbReference>
<dbReference type="FunFam" id="3.30.730.10:FF:000001">
    <property type="entry name" value="Ethylene-responsive transcription factor 2"/>
    <property type="match status" value="1"/>
</dbReference>
<keyword evidence="2" id="KW-0805">Transcription regulation</keyword>
<feature type="domain" description="AP2/ERF" evidence="7">
    <location>
        <begin position="76"/>
        <end position="133"/>
    </location>
</feature>
<dbReference type="CDD" id="cd00018">
    <property type="entry name" value="AP2"/>
    <property type="match status" value="1"/>
</dbReference>
<dbReference type="GO" id="GO:0005634">
    <property type="term" value="C:nucleus"/>
    <property type="evidence" value="ECO:0007669"/>
    <property type="project" value="UniProtKB-SubCell"/>
</dbReference>
<evidence type="ECO:0000313" key="8">
    <source>
        <dbReference type="EMBL" id="KAH9329068.1"/>
    </source>
</evidence>
<gene>
    <name evidence="8" type="ORF">KI387_001176</name>
</gene>
<proteinExistence type="predicted"/>
<keyword evidence="4" id="KW-0804">Transcription</keyword>
<organism evidence="8 9">
    <name type="scientific">Taxus chinensis</name>
    <name type="common">Chinese yew</name>
    <name type="synonym">Taxus wallichiana var. chinensis</name>
    <dbReference type="NCBI Taxonomy" id="29808"/>
    <lineage>
        <taxon>Eukaryota</taxon>
        <taxon>Viridiplantae</taxon>
        <taxon>Streptophyta</taxon>
        <taxon>Embryophyta</taxon>
        <taxon>Tracheophyta</taxon>
        <taxon>Spermatophyta</taxon>
        <taxon>Pinopsida</taxon>
        <taxon>Pinidae</taxon>
        <taxon>Conifers II</taxon>
        <taxon>Cupressales</taxon>
        <taxon>Taxaceae</taxon>
        <taxon>Taxus</taxon>
    </lineage>
</organism>
<dbReference type="Pfam" id="PF00847">
    <property type="entry name" value="AP2"/>
    <property type="match status" value="1"/>
</dbReference>
<accession>A0AA38GVR1</accession>
<comment type="subcellular location">
    <subcellularLocation>
        <location evidence="1">Nucleus</location>
    </subcellularLocation>
</comment>
<comment type="caution">
    <text evidence="8">The sequence shown here is derived from an EMBL/GenBank/DDBJ whole genome shotgun (WGS) entry which is preliminary data.</text>
</comment>
<evidence type="ECO:0000256" key="4">
    <source>
        <dbReference type="ARBA" id="ARBA00023163"/>
    </source>
</evidence>
<dbReference type="SMART" id="SM00380">
    <property type="entry name" value="AP2"/>
    <property type="match status" value="1"/>
</dbReference>
<evidence type="ECO:0000313" key="9">
    <source>
        <dbReference type="Proteomes" id="UP000824469"/>
    </source>
</evidence>
<dbReference type="SUPFAM" id="SSF54171">
    <property type="entry name" value="DNA-binding domain"/>
    <property type="match status" value="1"/>
</dbReference>
<dbReference type="InterPro" id="IPR044808">
    <property type="entry name" value="ERF_plant"/>
</dbReference>
<keyword evidence="5" id="KW-0539">Nucleus</keyword>
<dbReference type="Proteomes" id="UP000824469">
    <property type="component" value="Unassembled WGS sequence"/>
</dbReference>
<keyword evidence="3" id="KW-0238">DNA-binding</keyword>
<evidence type="ECO:0000256" key="5">
    <source>
        <dbReference type="ARBA" id="ARBA00023242"/>
    </source>
</evidence>
<dbReference type="PANTHER" id="PTHR31190:SF473">
    <property type="entry name" value="OS05G0437100 PROTEIN"/>
    <property type="match status" value="1"/>
</dbReference>
<keyword evidence="9" id="KW-1185">Reference proteome</keyword>
<dbReference type="GO" id="GO:0003700">
    <property type="term" value="F:DNA-binding transcription factor activity"/>
    <property type="evidence" value="ECO:0007669"/>
    <property type="project" value="InterPro"/>
</dbReference>
<evidence type="ECO:0000256" key="6">
    <source>
        <dbReference type="SAM" id="MobiDB-lite"/>
    </source>
</evidence>
<protein>
    <recommendedName>
        <fullName evidence="7">AP2/ERF domain-containing protein</fullName>
    </recommendedName>
</protein>
<dbReference type="GO" id="GO:0003677">
    <property type="term" value="F:DNA binding"/>
    <property type="evidence" value="ECO:0007669"/>
    <property type="project" value="UniProtKB-KW"/>
</dbReference>
<feature type="region of interest" description="Disordered" evidence="6">
    <location>
        <begin position="1"/>
        <end position="24"/>
    </location>
</feature>
<dbReference type="PANTHER" id="PTHR31190">
    <property type="entry name" value="DNA-BINDING DOMAIN"/>
    <property type="match status" value="1"/>
</dbReference>
<evidence type="ECO:0000259" key="7">
    <source>
        <dbReference type="PROSITE" id="PS51032"/>
    </source>
</evidence>
<sequence>MDKKEHHSFTGQKRRRDDPHTTEIPRTIYVKTENGENILKQNEQISLLEKEIFQKRDYQLPVIYDANDKFKQQKMRYRGVRQRPWGKWAAEIRDPKKAARVWLGTFQTAEDAAKAYDDAALTFRGSRAKLNFPERATLVDHKDGVIPKNGDNLPVMSPLTHSAFMQPTCTIGDGAVYEDIFQSCYSSPCLSESPQFYQNTQLQHNRRIVLHNAKKPMLLADHVGDSATTTGREELQNFPERLTAANLLGIWAQSECWNSSVAIPPQNSL</sequence>
<dbReference type="InterPro" id="IPR001471">
    <property type="entry name" value="AP2/ERF_dom"/>
</dbReference>
<evidence type="ECO:0000256" key="1">
    <source>
        <dbReference type="ARBA" id="ARBA00004123"/>
    </source>
</evidence>
<evidence type="ECO:0000256" key="2">
    <source>
        <dbReference type="ARBA" id="ARBA00023015"/>
    </source>
</evidence>
<dbReference type="InterPro" id="IPR016177">
    <property type="entry name" value="DNA-bd_dom_sf"/>
</dbReference>
<dbReference type="EMBL" id="JAHRHJ020000001">
    <property type="protein sequence ID" value="KAH9329068.1"/>
    <property type="molecule type" value="Genomic_DNA"/>
</dbReference>
<reference evidence="8 9" key="1">
    <citation type="journal article" date="2021" name="Nat. Plants">
        <title>The Taxus genome provides insights into paclitaxel biosynthesis.</title>
        <authorList>
            <person name="Xiong X."/>
            <person name="Gou J."/>
            <person name="Liao Q."/>
            <person name="Li Y."/>
            <person name="Zhou Q."/>
            <person name="Bi G."/>
            <person name="Li C."/>
            <person name="Du R."/>
            <person name="Wang X."/>
            <person name="Sun T."/>
            <person name="Guo L."/>
            <person name="Liang H."/>
            <person name="Lu P."/>
            <person name="Wu Y."/>
            <person name="Zhang Z."/>
            <person name="Ro D.K."/>
            <person name="Shang Y."/>
            <person name="Huang S."/>
            <person name="Yan J."/>
        </authorList>
    </citation>
    <scope>NUCLEOTIDE SEQUENCE [LARGE SCALE GENOMIC DNA]</scope>
    <source>
        <strain evidence="8">Ta-2019</strain>
    </source>
</reference>
<dbReference type="GO" id="GO:0009873">
    <property type="term" value="P:ethylene-activated signaling pathway"/>
    <property type="evidence" value="ECO:0007669"/>
    <property type="project" value="InterPro"/>
</dbReference>